<evidence type="ECO:0000259" key="3">
    <source>
        <dbReference type="Pfam" id="PF13439"/>
    </source>
</evidence>
<keyword evidence="1 5" id="KW-0808">Transferase</keyword>
<dbReference type="Proteomes" id="UP001209476">
    <property type="component" value="Unassembled WGS sequence"/>
</dbReference>
<dbReference type="PANTHER" id="PTHR46401">
    <property type="entry name" value="GLYCOSYLTRANSFERASE WBBK-RELATED"/>
    <property type="match status" value="1"/>
</dbReference>
<organism evidence="5 8">
    <name type="scientific">Segatella copri</name>
    <dbReference type="NCBI Taxonomy" id="165179"/>
    <lineage>
        <taxon>Bacteria</taxon>
        <taxon>Pseudomonadati</taxon>
        <taxon>Bacteroidota</taxon>
        <taxon>Bacteroidia</taxon>
        <taxon>Bacteroidales</taxon>
        <taxon>Prevotellaceae</taxon>
        <taxon>Segatella</taxon>
    </lineage>
</organism>
<evidence type="ECO:0000313" key="6">
    <source>
        <dbReference type="EMBL" id="RHK07116.1"/>
    </source>
</evidence>
<evidence type="ECO:0000313" key="8">
    <source>
        <dbReference type="Proteomes" id="UP000286501"/>
    </source>
</evidence>
<feature type="domain" description="Glycosyl transferase family 1" evidence="2">
    <location>
        <begin position="200"/>
        <end position="351"/>
    </location>
</feature>
<dbReference type="Pfam" id="PF00534">
    <property type="entry name" value="Glycos_transf_1"/>
    <property type="match status" value="1"/>
</dbReference>
<dbReference type="CDD" id="cd03809">
    <property type="entry name" value="GT4_MtfB-like"/>
    <property type="match status" value="1"/>
</dbReference>
<dbReference type="Pfam" id="PF13439">
    <property type="entry name" value="Glyco_transf_4"/>
    <property type="match status" value="1"/>
</dbReference>
<evidence type="ECO:0000259" key="2">
    <source>
        <dbReference type="Pfam" id="PF00534"/>
    </source>
</evidence>
<dbReference type="AlphaFoldDB" id="A0A3R6HZD7"/>
<dbReference type="PANTHER" id="PTHR46401:SF2">
    <property type="entry name" value="GLYCOSYLTRANSFERASE WBBK-RELATED"/>
    <property type="match status" value="1"/>
</dbReference>
<dbReference type="InterPro" id="IPR028098">
    <property type="entry name" value="Glyco_trans_4-like_N"/>
</dbReference>
<reference evidence="7 8" key="1">
    <citation type="submission" date="2018-08" db="EMBL/GenBank/DDBJ databases">
        <title>A genome reference for cultivated species of the human gut microbiota.</title>
        <authorList>
            <person name="Zou Y."/>
            <person name="Xue W."/>
            <person name="Luo G."/>
        </authorList>
    </citation>
    <scope>NUCLEOTIDE SEQUENCE [LARGE SCALE GENOMIC DNA]</scope>
    <source>
        <strain evidence="6 7">AF46-2NS</strain>
        <strain evidence="5 8">AM22-1</strain>
    </source>
</reference>
<dbReference type="Gene3D" id="3.40.50.2000">
    <property type="entry name" value="Glycogen Phosphorylase B"/>
    <property type="match status" value="2"/>
</dbReference>
<dbReference type="EMBL" id="QRNB01000128">
    <property type="protein sequence ID" value="RHK07116.1"/>
    <property type="molecule type" value="Genomic_DNA"/>
</dbReference>
<proteinExistence type="predicted"/>
<dbReference type="Proteomes" id="UP000286501">
    <property type="component" value="Unassembled WGS sequence"/>
</dbReference>
<dbReference type="EMBL" id="QRIN01000017">
    <property type="protein sequence ID" value="RHG66878.1"/>
    <property type="molecule type" value="Genomic_DNA"/>
</dbReference>
<evidence type="ECO:0000256" key="1">
    <source>
        <dbReference type="ARBA" id="ARBA00022679"/>
    </source>
</evidence>
<evidence type="ECO:0000313" key="5">
    <source>
        <dbReference type="EMBL" id="RHG66878.1"/>
    </source>
</evidence>
<dbReference type="RefSeq" id="WP_118200604.1">
    <property type="nucleotide sequence ID" value="NZ_JAPDUL010000002.1"/>
</dbReference>
<dbReference type="InterPro" id="IPR001296">
    <property type="entry name" value="Glyco_trans_1"/>
</dbReference>
<name>A0A3R6HZD7_9BACT</name>
<evidence type="ECO:0000313" key="7">
    <source>
        <dbReference type="Proteomes" id="UP000286211"/>
    </source>
</evidence>
<evidence type="ECO:0000313" key="4">
    <source>
        <dbReference type="EMBL" id="MCW4166212.1"/>
    </source>
</evidence>
<reference evidence="4" key="2">
    <citation type="submission" date="2022-11" db="EMBL/GenBank/DDBJ databases">
        <title>Genomic repertoires linked with pathogenic potency of arthritogenic Prevotella copri isolated from the gut of rheumatoid arthritis patients.</title>
        <authorList>
            <person name="Nii T."/>
            <person name="Maeda Y."/>
            <person name="Motooka D."/>
            <person name="Naito M."/>
            <person name="Matsumoto Y."/>
            <person name="Ogawa T."/>
            <person name="Oguro-Igashira E."/>
            <person name="Kishikawa T."/>
            <person name="Yamashita M."/>
            <person name="Koizumi S."/>
            <person name="Kurakawa T."/>
            <person name="Okumura R."/>
            <person name="Kayama H."/>
            <person name="Murakami M."/>
            <person name="Sakaguchi T."/>
            <person name="Das B."/>
            <person name="Nakamura S."/>
            <person name="Okada Y."/>
            <person name="Kumanogoh A."/>
            <person name="Takeda K."/>
        </authorList>
    </citation>
    <scope>NUCLEOTIDE SEQUENCE</scope>
    <source>
        <strain evidence="4">RA-N001-16</strain>
    </source>
</reference>
<gene>
    <name evidence="6" type="ORF">DW079_14135</name>
    <name evidence="5" type="ORF">DW250_05650</name>
    <name evidence="4" type="ORF">ONS98_13565</name>
</gene>
<dbReference type="SUPFAM" id="SSF53756">
    <property type="entry name" value="UDP-Glycosyltransferase/glycogen phosphorylase"/>
    <property type="match status" value="1"/>
</dbReference>
<dbReference type="EMBL" id="JAPDUM010000002">
    <property type="protein sequence ID" value="MCW4166212.1"/>
    <property type="molecule type" value="Genomic_DNA"/>
</dbReference>
<comment type="caution">
    <text evidence="5">The sequence shown here is derived from an EMBL/GenBank/DDBJ whole genome shotgun (WGS) entry which is preliminary data.</text>
</comment>
<feature type="domain" description="Glycosyltransferase subfamily 4-like N-terminal" evidence="3">
    <location>
        <begin position="26"/>
        <end position="179"/>
    </location>
</feature>
<protein>
    <submittedName>
        <fullName evidence="5">Glycosyltransferase family 1 protein</fullName>
    </submittedName>
    <submittedName>
        <fullName evidence="4">Glycosyltransferase family 4 protein</fullName>
    </submittedName>
</protein>
<sequence>MTKKTILIKANTMILPRFFGENYISGVGRATNELVYALLQEDTEFNIALYASGINSFWIKDLDVLCPKHKFLLPQKIGIQLTKIEPFYVHNFIKKDLIHIPHNYDVVSRKDKMVATIHDTCLYDLSKERNDKNMMSLWERTAQQSVGIVTCSENTKNDIIDRFGVSENKIEVIPWGISHNLFHKTRHSKNIEVIKKLGITMPYFLSVSCTKERKNIRNLLAAFRIFSQINKEVQIVLLWDNPQKNILEENKALISQKRIIFLNYVSDAELTVLYNEALATLFPSRYEGFGFPILESFACGTPVMTCRNSSLSEIGQDFAIYTKEDDIQEMANIMLEMSKGTYKTEQLTNAYIQYAQTFTWQNTAKAYISFYKKYL</sequence>
<dbReference type="Proteomes" id="UP000286211">
    <property type="component" value="Unassembled WGS sequence"/>
</dbReference>
<accession>A0A3R6HZD7</accession>
<dbReference type="GO" id="GO:0016757">
    <property type="term" value="F:glycosyltransferase activity"/>
    <property type="evidence" value="ECO:0007669"/>
    <property type="project" value="InterPro"/>
</dbReference>